<evidence type="ECO:0000313" key="4">
    <source>
        <dbReference type="EMBL" id="OAJ60913.1"/>
    </source>
</evidence>
<dbReference type="Proteomes" id="UP000078116">
    <property type="component" value="Unassembled WGS sequence"/>
</dbReference>
<keyword evidence="5" id="KW-1185">Reference proteome</keyword>
<protein>
    <submittedName>
        <fullName evidence="3">Amidohydrolase</fullName>
    </submittedName>
</protein>
<dbReference type="Gene3D" id="3.20.20.140">
    <property type="entry name" value="Metal-dependent hydrolases"/>
    <property type="match status" value="1"/>
</dbReference>
<gene>
    <name evidence="4" type="ORF">A6V36_24970</name>
    <name evidence="3" type="ORF">A6V37_29630</name>
</gene>
<dbReference type="EMBL" id="LXJZ01000100">
    <property type="protein sequence ID" value="OAJ60913.1"/>
    <property type="molecule type" value="Genomic_DNA"/>
</dbReference>
<evidence type="ECO:0000313" key="3">
    <source>
        <dbReference type="EMBL" id="OAJ57307.1"/>
    </source>
</evidence>
<organism evidence="3 6">
    <name type="scientific">Paraburkholderia ginsengiterrae</name>
    <dbReference type="NCBI Taxonomy" id="1462993"/>
    <lineage>
        <taxon>Bacteria</taxon>
        <taxon>Pseudomonadati</taxon>
        <taxon>Pseudomonadota</taxon>
        <taxon>Betaproteobacteria</taxon>
        <taxon>Burkholderiales</taxon>
        <taxon>Burkholderiaceae</taxon>
        <taxon>Paraburkholderia</taxon>
    </lineage>
</organism>
<keyword evidence="3" id="KW-0378">Hydrolase</keyword>
<comment type="caution">
    <text evidence="3">The sequence shown here is derived from an EMBL/GenBank/DDBJ whole genome shotgun (WGS) entry which is preliminary data.</text>
</comment>
<dbReference type="GO" id="GO:0005829">
    <property type="term" value="C:cytosol"/>
    <property type="evidence" value="ECO:0007669"/>
    <property type="project" value="TreeGrafter"/>
</dbReference>
<proteinExistence type="predicted"/>
<dbReference type="EMBL" id="LXKA01000328">
    <property type="protein sequence ID" value="OAJ57307.1"/>
    <property type="molecule type" value="Genomic_DNA"/>
</dbReference>
<accession>A0A1A9N3Y7</accession>
<dbReference type="SUPFAM" id="SSF51556">
    <property type="entry name" value="Metallo-dependent hydrolases"/>
    <property type="match status" value="1"/>
</dbReference>
<name>A0A1A9N3Y7_9BURK</name>
<dbReference type="GO" id="GO:0016831">
    <property type="term" value="F:carboxy-lyase activity"/>
    <property type="evidence" value="ECO:0007669"/>
    <property type="project" value="InterPro"/>
</dbReference>
<evidence type="ECO:0000313" key="5">
    <source>
        <dbReference type="Proteomes" id="UP000077961"/>
    </source>
</evidence>
<dbReference type="RefSeq" id="WP_064266468.1">
    <property type="nucleotide sequence ID" value="NZ_LXJZ01000100.1"/>
</dbReference>
<dbReference type="OrthoDB" id="8673173at2"/>
<dbReference type="InterPro" id="IPR032465">
    <property type="entry name" value="ACMSD"/>
</dbReference>
<feature type="domain" description="Amidohydrolase-related" evidence="2">
    <location>
        <begin position="65"/>
        <end position="322"/>
    </location>
</feature>
<reference evidence="5 6" key="1">
    <citation type="submission" date="2016-04" db="EMBL/GenBank/DDBJ databases">
        <title>Reclassification of Paraburkholderia panaciterrae (Farh et al. 2015) Dobritsa &amp; Samadpour 2016 as a later homotypic synonym of Paraburkholderia ginsengiterrae (Farh et al. 2015) Dobritsa &amp; Samadpour 2016.</title>
        <authorList>
            <person name="Dobritsa A.P."/>
            <person name="Kutumbaka K."/>
            <person name="Samadpour M."/>
        </authorList>
    </citation>
    <scope>NUCLEOTIDE SEQUENCE [LARGE SCALE GENOMIC DNA]</scope>
    <source>
        <strain evidence="3 6">DCY85</strain>
        <strain evidence="4 5">DCY85-1</strain>
    </source>
</reference>
<dbReference type="Proteomes" id="UP000077961">
    <property type="component" value="Unassembled WGS sequence"/>
</dbReference>
<dbReference type="AlphaFoldDB" id="A0A1A9N3Y7"/>
<keyword evidence="1" id="KW-0456">Lyase</keyword>
<dbReference type="InterPro" id="IPR006680">
    <property type="entry name" value="Amidohydro-rel"/>
</dbReference>
<evidence type="ECO:0000256" key="1">
    <source>
        <dbReference type="ARBA" id="ARBA00023239"/>
    </source>
</evidence>
<dbReference type="GO" id="GO:0019748">
    <property type="term" value="P:secondary metabolic process"/>
    <property type="evidence" value="ECO:0007669"/>
    <property type="project" value="TreeGrafter"/>
</dbReference>
<dbReference type="Pfam" id="PF04909">
    <property type="entry name" value="Amidohydro_2"/>
    <property type="match status" value="1"/>
</dbReference>
<dbReference type="InterPro" id="IPR032466">
    <property type="entry name" value="Metal_Hydrolase"/>
</dbReference>
<evidence type="ECO:0000259" key="2">
    <source>
        <dbReference type="Pfam" id="PF04909"/>
    </source>
</evidence>
<dbReference type="PANTHER" id="PTHR21240:SF31">
    <property type="entry name" value="AMIDOHYDROLASE FAMILY PROTEIN (AFU_ORTHOLOGUE AFUA_7G05840)"/>
    <property type="match status" value="1"/>
</dbReference>
<dbReference type="STRING" id="1462993.A6V36_24970"/>
<sequence length="323" mass="36634">MRNKIALEEHFAIDLTIEQSRGYAPPPVWEMLKSNLMDIEQQRLERMEQGGTEYSILSLNSPGIQGIPDIKEAIDVARRANDVLAEHVARHPHRLGGFAALPMQDPDAAARELERTVKELGFHGFMVNGFSQVGDAENVVYYDAPQYADFWTSAAALGKPFYMHPRDPLPSREPIYDGFPWLTAATWAFAVETSIHALRLMTSGLFDRNPQLQMILGHLGEGIPFNVWRVDHILQKAPRGLPCQRSVGEYLRENVYVTTSGNFRTQTLLSTMLEMGSDRIMYSVDYPFETHDEASQWFDTCSISETDRVKIGRDNARRLFGLE</sequence>
<evidence type="ECO:0000313" key="6">
    <source>
        <dbReference type="Proteomes" id="UP000078116"/>
    </source>
</evidence>
<dbReference type="PANTHER" id="PTHR21240">
    <property type="entry name" value="2-AMINO-3-CARBOXYLMUCONATE-6-SEMIALDEHYDE DECARBOXYLASE"/>
    <property type="match status" value="1"/>
</dbReference>
<dbReference type="GO" id="GO:0016787">
    <property type="term" value="F:hydrolase activity"/>
    <property type="evidence" value="ECO:0007669"/>
    <property type="project" value="UniProtKB-KW"/>
</dbReference>